<reference evidence="8" key="2">
    <citation type="submission" date="2019-09" db="UniProtKB">
        <authorList>
            <consortium name="WormBaseParasite"/>
        </authorList>
    </citation>
    <scope>IDENTIFICATION</scope>
</reference>
<sequence length="301" mass="33326">MKACLLALPILCFTGAVQLSATTSKLNTAARTGPCILNDDGMKCTKTGFYETVQCDTRGCFCVAANNGFVAFDTRTSNNKTQPICSNCHNALKKLFADGDVPQGTFIPKCDISLGNYEPLQCDAKQEWCYCVDPATGNEHPNTRKRKEANKFISCGKTEYSIDPTKFPTTDESLVQDRYPVAKEFCKLDRNKGYTCKTARPSIRYYFDYHTFACLAFQYLGCGGNDNNHISTSDCSSECKLADLSGCSGMYPAARQNNGQAFTCGGPQLMYPPGEIWILSKLLHEVDREIRKADFVDFCRA</sequence>
<dbReference type="OrthoDB" id="5835084at2759"/>
<name>A0A3P7YCN1_HELPZ</name>
<evidence type="ECO:0000256" key="2">
    <source>
        <dbReference type="PROSITE-ProRule" id="PRU00500"/>
    </source>
</evidence>
<dbReference type="SMART" id="SM00131">
    <property type="entry name" value="KU"/>
    <property type="match status" value="1"/>
</dbReference>
<dbReference type="SMART" id="SM00211">
    <property type="entry name" value="TY"/>
    <property type="match status" value="2"/>
</dbReference>
<keyword evidence="3" id="KW-0732">Signal</keyword>
<feature type="signal peptide" evidence="3">
    <location>
        <begin position="1"/>
        <end position="19"/>
    </location>
</feature>
<proteinExistence type="predicted"/>
<dbReference type="SUPFAM" id="SSF57610">
    <property type="entry name" value="Thyroglobulin type-1 domain"/>
    <property type="match status" value="2"/>
</dbReference>
<organism evidence="6">
    <name type="scientific">Heligmosomoides polygyrus</name>
    <name type="common">Parasitic roundworm</name>
    <dbReference type="NCBI Taxonomy" id="6339"/>
    <lineage>
        <taxon>Eukaryota</taxon>
        <taxon>Metazoa</taxon>
        <taxon>Ecdysozoa</taxon>
        <taxon>Nematoda</taxon>
        <taxon>Chromadorea</taxon>
        <taxon>Rhabditida</taxon>
        <taxon>Rhabditina</taxon>
        <taxon>Rhabditomorpha</taxon>
        <taxon>Strongyloidea</taxon>
        <taxon>Heligmosomidae</taxon>
        <taxon>Heligmosomoides</taxon>
    </lineage>
</organism>
<dbReference type="InterPro" id="IPR036857">
    <property type="entry name" value="Thyroglobulin_1_sf"/>
</dbReference>
<dbReference type="WBParaSite" id="HPBE_0001045401-mRNA-1">
    <property type="protein sequence ID" value="HPBE_0001045401-mRNA-1"/>
    <property type="gene ID" value="HPBE_0001045401"/>
</dbReference>
<dbReference type="InterPro" id="IPR052861">
    <property type="entry name" value="BPTI/Kunitz_domain"/>
</dbReference>
<evidence type="ECO:0000256" key="3">
    <source>
        <dbReference type="SAM" id="SignalP"/>
    </source>
</evidence>
<dbReference type="CDD" id="cd00191">
    <property type="entry name" value="TY"/>
    <property type="match status" value="1"/>
</dbReference>
<evidence type="ECO:0000313" key="6">
    <source>
        <dbReference type="EMBL" id="VDO85151.1"/>
    </source>
</evidence>
<dbReference type="EMBL" id="UZAH01026771">
    <property type="protein sequence ID" value="VDO85151.1"/>
    <property type="molecule type" value="Genomic_DNA"/>
</dbReference>
<dbReference type="SUPFAM" id="SSF57362">
    <property type="entry name" value="BPTI-like"/>
    <property type="match status" value="1"/>
</dbReference>
<dbReference type="GO" id="GO:0004867">
    <property type="term" value="F:serine-type endopeptidase inhibitor activity"/>
    <property type="evidence" value="ECO:0007669"/>
    <property type="project" value="InterPro"/>
</dbReference>
<keyword evidence="1 2" id="KW-1015">Disulfide bond</keyword>
<dbReference type="PANTHER" id="PTHR47248">
    <property type="entry name" value="PROTEIN CBG06772"/>
    <property type="match status" value="1"/>
</dbReference>
<dbReference type="InterPro" id="IPR000716">
    <property type="entry name" value="Thyroglobulin_1"/>
</dbReference>
<dbReference type="InterPro" id="IPR002223">
    <property type="entry name" value="Kunitz_BPTI"/>
</dbReference>
<dbReference type="Gene3D" id="4.10.800.10">
    <property type="entry name" value="Thyroglobulin type-1"/>
    <property type="match status" value="2"/>
</dbReference>
<evidence type="ECO:0000259" key="5">
    <source>
        <dbReference type="PROSITE" id="PS51162"/>
    </source>
</evidence>
<feature type="chain" id="PRO_5044596530" evidence="3">
    <location>
        <begin position="20"/>
        <end position="301"/>
    </location>
</feature>
<dbReference type="Pfam" id="PF00086">
    <property type="entry name" value="Thyroglobulin_1"/>
    <property type="match status" value="2"/>
</dbReference>
<comment type="caution">
    <text evidence="2">Lacks conserved residue(s) required for the propagation of feature annotation.</text>
</comment>
<evidence type="ECO:0000256" key="1">
    <source>
        <dbReference type="ARBA" id="ARBA00023157"/>
    </source>
</evidence>
<dbReference type="PROSITE" id="PS50279">
    <property type="entry name" value="BPTI_KUNITZ_2"/>
    <property type="match status" value="1"/>
</dbReference>
<dbReference type="Proteomes" id="UP000050761">
    <property type="component" value="Unassembled WGS sequence"/>
</dbReference>
<feature type="domain" description="BPTI/Kunitz inhibitor" evidence="4">
    <location>
        <begin position="186"/>
        <end position="239"/>
    </location>
</feature>
<evidence type="ECO:0000259" key="4">
    <source>
        <dbReference type="PROSITE" id="PS50279"/>
    </source>
</evidence>
<dbReference type="Gene3D" id="4.10.410.10">
    <property type="entry name" value="Pancreatic trypsin inhibitor Kunitz domain"/>
    <property type="match status" value="1"/>
</dbReference>
<dbReference type="Pfam" id="PF00014">
    <property type="entry name" value="Kunitz_BPTI"/>
    <property type="match status" value="1"/>
</dbReference>
<gene>
    <name evidence="6" type="ORF">HPBE_LOCUS10455</name>
</gene>
<evidence type="ECO:0000313" key="8">
    <source>
        <dbReference type="WBParaSite" id="HPBE_0001045401-mRNA-1"/>
    </source>
</evidence>
<accession>A0A3P7YCN1</accession>
<evidence type="ECO:0000313" key="7">
    <source>
        <dbReference type="Proteomes" id="UP000050761"/>
    </source>
</evidence>
<protein>
    <submittedName>
        <fullName evidence="8">Kunitz/Bovine pancreatic trypsin inhibitor domain protein</fullName>
    </submittedName>
</protein>
<reference evidence="6 7" key="1">
    <citation type="submission" date="2018-11" db="EMBL/GenBank/DDBJ databases">
        <authorList>
            <consortium name="Pathogen Informatics"/>
        </authorList>
    </citation>
    <scope>NUCLEOTIDE SEQUENCE [LARGE SCALE GENOMIC DNA]</scope>
</reference>
<dbReference type="PANTHER" id="PTHR47248:SF7">
    <property type="entry name" value="BPTI_KUNITZ INHIBITOR DOMAIN-CONTAINING PROTEIN"/>
    <property type="match status" value="1"/>
</dbReference>
<feature type="disulfide bond" evidence="2">
    <location>
        <begin position="122"/>
        <end position="129"/>
    </location>
</feature>
<keyword evidence="7" id="KW-1185">Reference proteome</keyword>
<dbReference type="PROSITE" id="PS51162">
    <property type="entry name" value="THYROGLOBULIN_1_2"/>
    <property type="match status" value="1"/>
</dbReference>
<feature type="domain" description="Thyroglobulin type-1" evidence="5">
    <location>
        <begin position="85"/>
        <end position="155"/>
    </location>
</feature>
<dbReference type="PROSITE" id="PS00484">
    <property type="entry name" value="THYROGLOBULIN_1_1"/>
    <property type="match status" value="1"/>
</dbReference>
<dbReference type="InterPro" id="IPR036880">
    <property type="entry name" value="Kunitz_BPTI_sf"/>
</dbReference>
<dbReference type="AlphaFoldDB" id="A0A3P7YCN1"/>
<dbReference type="CDD" id="cd00109">
    <property type="entry name" value="Kunitz-type"/>
    <property type="match status" value="1"/>
</dbReference>